<organism evidence="6 7">
    <name type="scientific">Astyanax mexicanus</name>
    <name type="common">Blind cave fish</name>
    <name type="synonym">Astyanax fasciatus mexicanus</name>
    <dbReference type="NCBI Taxonomy" id="7994"/>
    <lineage>
        <taxon>Eukaryota</taxon>
        <taxon>Metazoa</taxon>
        <taxon>Chordata</taxon>
        <taxon>Craniata</taxon>
        <taxon>Vertebrata</taxon>
        <taxon>Euteleostomi</taxon>
        <taxon>Actinopterygii</taxon>
        <taxon>Neopterygii</taxon>
        <taxon>Teleostei</taxon>
        <taxon>Ostariophysi</taxon>
        <taxon>Characiformes</taxon>
        <taxon>Characoidei</taxon>
        <taxon>Acestrorhamphidae</taxon>
        <taxon>Acestrorhamphinae</taxon>
        <taxon>Astyanax</taxon>
    </lineage>
</organism>
<proteinExistence type="inferred from homology"/>
<dbReference type="AlphaFoldDB" id="A0A8T2M6Z1"/>
<dbReference type="SUPFAM" id="SSF52540">
    <property type="entry name" value="P-loop containing nucleoside triphosphate hydrolases"/>
    <property type="match status" value="2"/>
</dbReference>
<evidence type="ECO:0000256" key="1">
    <source>
        <dbReference type="ARBA" id="ARBA00008535"/>
    </source>
</evidence>
<dbReference type="FunFam" id="3.40.50.300:FF:000366">
    <property type="entry name" value="GTPase, IMAP family member 2"/>
    <property type="match status" value="1"/>
</dbReference>
<sequence length="706" mass="77016">MGQVCRSIHVLEVLIVYPFNLDVYTEWYGSPADTSELRLILVGNIGCGKTLTADTLLGQSSSASNLNPSRLCEVRRGLSEGRQLTVVETPRWYWSGQNLESSVQRESERALSLAAPGPHAFLILVPVGQFTEMEMHMPAQLERVFGTGVLDHTLVLLTCGDYLMGRDEEKYMRQDEPQLKAMVDSCGGRWHVINNRQPQKRQQVASLLEKVEQLAHNRGGCYLQSALQREVEARVREKEREFQRRYSFRGEKSVEKTQSPLAQLAQNKARTEILQSRSGENTEERVTSQKMSNGLHTQPPPAPIQQDTRSGQKSSSFKLSKEGAILSQMSQETNVKVNQNNLNFINTIHHRITSPGDPSSTLISASSPSTFSSNGHSSSSELRLVLLGHSRSGKSTAGNAILGREEFKVRGNVTEATTKQCVKGTAVFTDKQVTVVDTPDWFWSSCSPEELQANLSSCTVLCSPGPHAFLLCVPVTYPGHHILRGLSAVEAVFGPDAIQKNTLVLFTHSDLLSKVTVEEYIVEKRPEMLELVEKCGDRYHVLERGKMGGKEQGNAMQLLEKVEQLVKESGGSCYDLQQKQRTKPLLKEGGEDGGHADEVDRSISTTLHSLKEVEEDEVEVNKGVKPQESVPSASASSSRLGSVLSFLGGKVAAGAKRVPKLTAGGALLGGAMGLFFGGPAGGAVGAAAGSVAAEVGRRKYSKSKME</sequence>
<comment type="similarity">
    <text evidence="1">Belongs to the TRAFAC class TrmE-Era-EngA-EngB-Septin-like GTPase superfamily. AIG1/Toc34/Toc159-like paraseptin GTPase family. IAN subfamily.</text>
</comment>
<feature type="region of interest" description="Disordered" evidence="4">
    <location>
        <begin position="614"/>
        <end position="635"/>
    </location>
</feature>
<evidence type="ECO:0000256" key="3">
    <source>
        <dbReference type="ARBA" id="ARBA00023134"/>
    </source>
</evidence>
<feature type="region of interest" description="Disordered" evidence="4">
    <location>
        <begin position="355"/>
        <end position="377"/>
    </location>
</feature>
<dbReference type="InterPro" id="IPR027417">
    <property type="entry name" value="P-loop_NTPase"/>
</dbReference>
<dbReference type="InterPro" id="IPR045058">
    <property type="entry name" value="GIMA/IAN/Toc"/>
</dbReference>
<feature type="domain" description="AIG1-type G" evidence="5">
    <location>
        <begin position="379"/>
        <end position="583"/>
    </location>
</feature>
<dbReference type="PANTHER" id="PTHR10903:SF167">
    <property type="entry name" value="GTPASE IMAP FAMILY MEMBER 6-RELATED"/>
    <property type="match status" value="1"/>
</dbReference>
<evidence type="ECO:0000313" key="7">
    <source>
        <dbReference type="Proteomes" id="UP000752171"/>
    </source>
</evidence>
<feature type="region of interest" description="Disordered" evidence="4">
    <location>
        <begin position="273"/>
        <end position="319"/>
    </location>
</feature>
<dbReference type="Gene3D" id="3.40.50.300">
    <property type="entry name" value="P-loop containing nucleotide triphosphate hydrolases"/>
    <property type="match status" value="2"/>
</dbReference>
<evidence type="ECO:0000313" key="6">
    <source>
        <dbReference type="EMBL" id="KAG9277495.1"/>
    </source>
</evidence>
<keyword evidence="2" id="KW-0547">Nucleotide-binding</keyword>
<dbReference type="Pfam" id="PF04548">
    <property type="entry name" value="AIG1"/>
    <property type="match status" value="2"/>
</dbReference>
<dbReference type="PANTHER" id="PTHR10903">
    <property type="entry name" value="GTPASE, IMAP FAMILY MEMBER-RELATED"/>
    <property type="match status" value="1"/>
</dbReference>
<feature type="compositionally biased region" description="Polar residues" evidence="4">
    <location>
        <begin position="305"/>
        <end position="318"/>
    </location>
</feature>
<keyword evidence="3" id="KW-0342">GTP-binding</keyword>
<dbReference type="InterPro" id="IPR006703">
    <property type="entry name" value="G_AIG1"/>
</dbReference>
<dbReference type="EMBL" id="JAICCE010000005">
    <property type="protein sequence ID" value="KAG9277495.1"/>
    <property type="molecule type" value="Genomic_DNA"/>
</dbReference>
<dbReference type="GO" id="GO:0005525">
    <property type="term" value="F:GTP binding"/>
    <property type="evidence" value="ECO:0007669"/>
    <property type="project" value="UniProtKB-KW"/>
</dbReference>
<feature type="domain" description="AIG1-type G" evidence="5">
    <location>
        <begin position="34"/>
        <end position="232"/>
    </location>
</feature>
<dbReference type="PROSITE" id="PS51720">
    <property type="entry name" value="G_AIG1"/>
    <property type="match status" value="2"/>
</dbReference>
<evidence type="ECO:0000259" key="5">
    <source>
        <dbReference type="PROSITE" id="PS51720"/>
    </source>
</evidence>
<dbReference type="FunFam" id="3.40.50.300:FF:002274">
    <property type="entry name" value="Si:dkeyp-69e1.8"/>
    <property type="match status" value="1"/>
</dbReference>
<evidence type="ECO:0000256" key="2">
    <source>
        <dbReference type="ARBA" id="ARBA00022741"/>
    </source>
</evidence>
<dbReference type="Proteomes" id="UP000752171">
    <property type="component" value="Unassembled WGS sequence"/>
</dbReference>
<name>A0A8T2M6Z1_ASTMX</name>
<feature type="compositionally biased region" description="Low complexity" evidence="4">
    <location>
        <begin position="359"/>
        <end position="377"/>
    </location>
</feature>
<reference evidence="6 7" key="1">
    <citation type="submission" date="2021-07" db="EMBL/GenBank/DDBJ databases">
        <authorList>
            <person name="Imarazene B."/>
            <person name="Zahm M."/>
            <person name="Klopp C."/>
            <person name="Cabau C."/>
            <person name="Beille S."/>
            <person name="Jouanno E."/>
            <person name="Castinel A."/>
            <person name="Lluch J."/>
            <person name="Gil L."/>
            <person name="Kuchtly C."/>
            <person name="Lopez Roques C."/>
            <person name="Donnadieu C."/>
            <person name="Parrinello H."/>
            <person name="Journot L."/>
            <person name="Du K."/>
            <person name="Schartl M."/>
            <person name="Retaux S."/>
            <person name="Guiguen Y."/>
        </authorList>
    </citation>
    <scope>NUCLEOTIDE SEQUENCE [LARGE SCALE GENOMIC DNA]</scope>
    <source>
        <strain evidence="6">Pach_M1</strain>
        <tissue evidence="6">Testis</tissue>
    </source>
</reference>
<evidence type="ECO:0000256" key="4">
    <source>
        <dbReference type="SAM" id="MobiDB-lite"/>
    </source>
</evidence>
<protein>
    <recommendedName>
        <fullName evidence="5">AIG1-type G domain-containing protein</fullName>
    </recommendedName>
</protein>
<accession>A0A8T2M6Z1</accession>
<comment type="caution">
    <text evidence="6">The sequence shown here is derived from an EMBL/GenBank/DDBJ whole genome shotgun (WGS) entry which is preliminary data.</text>
</comment>
<gene>
    <name evidence="6" type="ORF">AMEX_G7503</name>
</gene>